<proteinExistence type="predicted"/>
<dbReference type="InterPro" id="IPR016187">
    <property type="entry name" value="CTDL_fold"/>
</dbReference>
<keyword evidence="2" id="KW-1185">Reference proteome</keyword>
<dbReference type="Proteomes" id="UP000053660">
    <property type="component" value="Unassembled WGS sequence"/>
</dbReference>
<dbReference type="EMBL" id="KN549245">
    <property type="protein sequence ID" value="KHJ99102.1"/>
    <property type="molecule type" value="Genomic_DNA"/>
</dbReference>
<dbReference type="PANTHER" id="PTHR31024">
    <property type="entry name" value="C-TYPE LECTIN"/>
    <property type="match status" value="1"/>
</dbReference>
<protein>
    <submittedName>
        <fullName evidence="1">Uncharacterized protein</fullName>
    </submittedName>
</protein>
<reference evidence="1 2" key="1">
    <citation type="submission" date="2014-03" db="EMBL/GenBank/DDBJ databases">
        <title>Draft genome of the hookworm Oesophagostomum dentatum.</title>
        <authorList>
            <person name="Mitreva M."/>
        </authorList>
    </citation>
    <scope>NUCLEOTIDE SEQUENCE [LARGE SCALE GENOMIC DNA]</scope>
    <source>
        <strain evidence="1 2">OD-Hann</strain>
    </source>
</reference>
<organism evidence="1 2">
    <name type="scientific">Oesophagostomum dentatum</name>
    <name type="common">Nodular worm</name>
    <dbReference type="NCBI Taxonomy" id="61180"/>
    <lineage>
        <taxon>Eukaryota</taxon>
        <taxon>Metazoa</taxon>
        <taxon>Ecdysozoa</taxon>
        <taxon>Nematoda</taxon>
        <taxon>Chromadorea</taxon>
        <taxon>Rhabditida</taxon>
        <taxon>Rhabditina</taxon>
        <taxon>Rhabditomorpha</taxon>
        <taxon>Strongyloidea</taxon>
        <taxon>Strongylidae</taxon>
        <taxon>Oesophagostomum</taxon>
    </lineage>
</organism>
<dbReference type="SUPFAM" id="SSF56436">
    <property type="entry name" value="C-type lectin-like"/>
    <property type="match status" value="1"/>
</dbReference>
<accession>A0A0B1TTE7</accession>
<name>A0A0B1TTE7_OESDE</name>
<dbReference type="PANTHER" id="PTHR31024:SF3">
    <property type="entry name" value="C-TYPE LECTIN-RELATED"/>
    <property type="match status" value="1"/>
</dbReference>
<evidence type="ECO:0000313" key="1">
    <source>
        <dbReference type="EMBL" id="KHJ99102.1"/>
    </source>
</evidence>
<sequence length="160" mass="18336">MATKDLYGMKDRTHVPKVIVIVASSEHEKDLYEPNRDEADNFKGMGGHIITIEYTQNPFKQDTGLGKLADEGFSFSFTNFEGALKMKQLLKAFCIANCFCPRHHEPYEYPGNGCFRTINIPAIYNMAARNCEQHYSFMPKVESLQKAKFLNLSEYYLDSL</sequence>
<evidence type="ECO:0000313" key="2">
    <source>
        <dbReference type="Proteomes" id="UP000053660"/>
    </source>
</evidence>
<dbReference type="AlphaFoldDB" id="A0A0B1TTE7"/>
<gene>
    <name evidence="1" type="ORF">OESDEN_00926</name>
</gene>